<dbReference type="GO" id="GO:0004806">
    <property type="term" value="F:triacylglycerol lipase activity"/>
    <property type="evidence" value="ECO:0007669"/>
    <property type="project" value="TreeGrafter"/>
</dbReference>
<dbReference type="GO" id="GO:0046503">
    <property type="term" value="P:glycerolipid catabolic process"/>
    <property type="evidence" value="ECO:0007669"/>
    <property type="project" value="TreeGrafter"/>
</dbReference>
<dbReference type="Gene3D" id="3.40.50.1820">
    <property type="entry name" value="alpha/beta hydrolase"/>
    <property type="match status" value="1"/>
</dbReference>
<evidence type="ECO:0000259" key="1">
    <source>
        <dbReference type="Pfam" id="PF00561"/>
    </source>
</evidence>
<dbReference type="EMBL" id="FTOM01000003">
    <property type="protein sequence ID" value="SIS74553.1"/>
    <property type="molecule type" value="Genomic_DNA"/>
</dbReference>
<evidence type="ECO:0000313" key="2">
    <source>
        <dbReference type="EMBL" id="SIS74553.1"/>
    </source>
</evidence>
<dbReference type="SUPFAM" id="SSF53474">
    <property type="entry name" value="alpha/beta-Hydrolases"/>
    <property type="match status" value="1"/>
</dbReference>
<dbReference type="InterPro" id="IPR050471">
    <property type="entry name" value="AB_hydrolase"/>
</dbReference>
<organism evidence="2 3">
    <name type="scientific">Phaeovulum vinaykumarii</name>
    <dbReference type="NCBI Taxonomy" id="407234"/>
    <lineage>
        <taxon>Bacteria</taxon>
        <taxon>Pseudomonadati</taxon>
        <taxon>Pseudomonadota</taxon>
        <taxon>Alphaproteobacteria</taxon>
        <taxon>Rhodobacterales</taxon>
        <taxon>Paracoccaceae</taxon>
        <taxon>Phaeovulum</taxon>
    </lineage>
</organism>
<dbReference type="OrthoDB" id="9793083at2"/>
<protein>
    <submittedName>
        <fullName evidence="2">Pimeloyl-ACP methyl ester carboxylesterase</fullName>
    </submittedName>
</protein>
<dbReference type="STRING" id="407234.SAMN05421795_103193"/>
<proteinExistence type="predicted"/>
<gene>
    <name evidence="2" type="ORF">SAMN05421795_103193</name>
</gene>
<sequence length="305" mass="32202">MSPARSPAADRFADLDGVRICYRADGPSDAPAVFLIAGLGMQLIEWPPALVAGLAARFRVIRPDNRDAGLSGRLGGPFARIPPGFSWAGSARGLAAYDLTQMARDILALADHLAIGRFACVGFSMGGMIAQWLAVLAPARVTRFVSLSSTGGAGALTADDRSLRLMERFFLPFPSETAAIAAVLDSNAHFSLGLIPKGGAENHALAAALVRRGADEGGYLRQALAFTTAPPWGEALAARATPALFVHGDSDPCISPRSAQLLAARMPRARFQGLAGLGHWMDARTCQHCLAFLPLPRVARRRPQG</sequence>
<reference evidence="3" key="1">
    <citation type="submission" date="2017-01" db="EMBL/GenBank/DDBJ databases">
        <authorList>
            <person name="Varghese N."/>
            <person name="Submissions S."/>
        </authorList>
    </citation>
    <scope>NUCLEOTIDE SEQUENCE [LARGE SCALE GENOMIC DNA]</scope>
    <source>
        <strain evidence="3">DSM 18714</strain>
    </source>
</reference>
<dbReference type="Pfam" id="PF00561">
    <property type="entry name" value="Abhydrolase_1"/>
    <property type="match status" value="1"/>
</dbReference>
<feature type="domain" description="AB hydrolase-1" evidence="1">
    <location>
        <begin position="31"/>
        <end position="280"/>
    </location>
</feature>
<dbReference type="PANTHER" id="PTHR43433">
    <property type="entry name" value="HYDROLASE, ALPHA/BETA FOLD FAMILY PROTEIN"/>
    <property type="match status" value="1"/>
</dbReference>
<accession>A0A1N7LL51</accession>
<dbReference type="InterPro" id="IPR000073">
    <property type="entry name" value="AB_hydrolase_1"/>
</dbReference>
<name>A0A1N7LL51_9RHOB</name>
<dbReference type="Proteomes" id="UP000186098">
    <property type="component" value="Unassembled WGS sequence"/>
</dbReference>
<dbReference type="PANTHER" id="PTHR43433:SF5">
    <property type="entry name" value="AB HYDROLASE-1 DOMAIN-CONTAINING PROTEIN"/>
    <property type="match status" value="1"/>
</dbReference>
<keyword evidence="3" id="KW-1185">Reference proteome</keyword>
<evidence type="ECO:0000313" key="3">
    <source>
        <dbReference type="Proteomes" id="UP000186098"/>
    </source>
</evidence>
<dbReference type="RefSeq" id="WP_076365300.1">
    <property type="nucleotide sequence ID" value="NZ_FTOM01000003.1"/>
</dbReference>
<dbReference type="InterPro" id="IPR029058">
    <property type="entry name" value="AB_hydrolase_fold"/>
</dbReference>
<dbReference type="AlphaFoldDB" id="A0A1N7LL51"/>